<evidence type="ECO:0008006" key="3">
    <source>
        <dbReference type="Google" id="ProtNLM"/>
    </source>
</evidence>
<accession>A0ABD0J6M2</accession>
<dbReference type="EMBL" id="JACVVK020000608">
    <property type="protein sequence ID" value="KAK7463183.1"/>
    <property type="molecule type" value="Genomic_DNA"/>
</dbReference>
<name>A0ABD0J6M2_9CAEN</name>
<dbReference type="AlphaFoldDB" id="A0ABD0J6M2"/>
<organism evidence="1 2">
    <name type="scientific">Batillaria attramentaria</name>
    <dbReference type="NCBI Taxonomy" id="370345"/>
    <lineage>
        <taxon>Eukaryota</taxon>
        <taxon>Metazoa</taxon>
        <taxon>Spiralia</taxon>
        <taxon>Lophotrochozoa</taxon>
        <taxon>Mollusca</taxon>
        <taxon>Gastropoda</taxon>
        <taxon>Caenogastropoda</taxon>
        <taxon>Sorbeoconcha</taxon>
        <taxon>Cerithioidea</taxon>
        <taxon>Batillariidae</taxon>
        <taxon>Batillaria</taxon>
    </lineage>
</organism>
<dbReference type="Proteomes" id="UP001519460">
    <property type="component" value="Unassembled WGS sequence"/>
</dbReference>
<proteinExistence type="predicted"/>
<keyword evidence="2" id="KW-1185">Reference proteome</keyword>
<protein>
    <recommendedName>
        <fullName evidence="3">DNA-directed RNA polymerase</fullName>
    </recommendedName>
</protein>
<evidence type="ECO:0000313" key="1">
    <source>
        <dbReference type="EMBL" id="KAK7463183.1"/>
    </source>
</evidence>
<gene>
    <name evidence="1" type="ORF">BaRGS_00038242</name>
</gene>
<reference evidence="1 2" key="1">
    <citation type="journal article" date="2023" name="Sci. Data">
        <title>Genome assembly of the Korean intertidal mud-creeper Batillaria attramentaria.</title>
        <authorList>
            <person name="Patra A.K."/>
            <person name="Ho P.T."/>
            <person name="Jun S."/>
            <person name="Lee S.J."/>
            <person name="Kim Y."/>
            <person name="Won Y.J."/>
        </authorList>
    </citation>
    <scope>NUCLEOTIDE SEQUENCE [LARGE SCALE GENOMIC DNA]</scope>
    <source>
        <strain evidence="1">Wonlab-2016</strain>
    </source>
</reference>
<comment type="caution">
    <text evidence="1">The sequence shown here is derived from an EMBL/GenBank/DDBJ whole genome shotgun (WGS) entry which is preliminary data.</text>
</comment>
<sequence length="127" mass="14577">RLELSTLFPYLRSPYYTDEPEWAIFSPPDQLDELEDIVLAEREGIVLTEREDINVRATCSQIVRTFAQREDIVIAEREGSCSQNNVRTPCAQKREDIVLAEREGIVLAEREDIVLAEREDIVLAGRT</sequence>
<feature type="non-terminal residue" evidence="1">
    <location>
        <position position="127"/>
    </location>
</feature>
<evidence type="ECO:0000313" key="2">
    <source>
        <dbReference type="Proteomes" id="UP001519460"/>
    </source>
</evidence>
<feature type="non-terminal residue" evidence="1">
    <location>
        <position position="1"/>
    </location>
</feature>